<dbReference type="Gene3D" id="2.40.50.100">
    <property type="match status" value="1"/>
</dbReference>
<keyword evidence="2" id="KW-0175">Coiled coil</keyword>
<dbReference type="InterPro" id="IPR058647">
    <property type="entry name" value="BSH_CzcB-like"/>
</dbReference>
<evidence type="ECO:0000256" key="3">
    <source>
        <dbReference type="SAM" id="Phobius"/>
    </source>
</evidence>
<evidence type="ECO:0000313" key="5">
    <source>
        <dbReference type="EMBL" id="KGJ94880.1"/>
    </source>
</evidence>
<dbReference type="RefSeq" id="WP_033081789.1">
    <property type="nucleotide sequence ID" value="NZ_JQEC01000016.1"/>
</dbReference>
<dbReference type="SUPFAM" id="SSF111369">
    <property type="entry name" value="HlyD-like secretion proteins"/>
    <property type="match status" value="1"/>
</dbReference>
<dbReference type="Proteomes" id="UP000029868">
    <property type="component" value="Unassembled WGS sequence"/>
</dbReference>
<comment type="subcellular location">
    <subcellularLocation>
        <location evidence="1">Cell envelope</location>
    </subcellularLocation>
</comment>
<dbReference type="PATRIC" id="fig|28229.3.peg.1731"/>
<evidence type="ECO:0000259" key="4">
    <source>
        <dbReference type="Pfam" id="PF25973"/>
    </source>
</evidence>
<dbReference type="PANTHER" id="PTHR32347">
    <property type="entry name" value="EFFLUX SYSTEM COMPONENT YKNX-RELATED"/>
    <property type="match status" value="1"/>
</dbReference>
<organism evidence="5 6">
    <name type="scientific">Colwellia psychrerythraea</name>
    <name type="common">Vibrio psychroerythus</name>
    <dbReference type="NCBI Taxonomy" id="28229"/>
    <lineage>
        <taxon>Bacteria</taxon>
        <taxon>Pseudomonadati</taxon>
        <taxon>Pseudomonadota</taxon>
        <taxon>Gammaproteobacteria</taxon>
        <taxon>Alteromonadales</taxon>
        <taxon>Colwelliaceae</taxon>
        <taxon>Colwellia</taxon>
    </lineage>
</organism>
<keyword evidence="3" id="KW-0812">Transmembrane</keyword>
<dbReference type="Pfam" id="PF25973">
    <property type="entry name" value="BSH_CzcB"/>
    <property type="match status" value="1"/>
</dbReference>
<name>A0A099KXG9_COLPS</name>
<proteinExistence type="predicted"/>
<gene>
    <name evidence="5" type="ORF">GAB14E_2114</name>
</gene>
<comment type="caution">
    <text evidence="5">The sequence shown here is derived from an EMBL/GenBank/DDBJ whole genome shotgun (WGS) entry which is preliminary data.</text>
</comment>
<sequence>MDIPRQAIEKPLWKTHWYVLPVFIVVIGTYSLRSVLGNASYFIERNAVVTAKVEQGNFRVNVRATGVLKPLNIRWVSSQVSGRAEQVFVKAGAKVNKGDVLVQLSNPELHRNLEKARWELEAKKAESHVAFVMLESQMVDLDNSVLSAEYSYQSAKLKLDAETELLAQGNATVSALEHQRSKLAVKQQMQSWLAQQQKTEKMQANMAATKIAQQARIGLVENNYQRVKEQVAALEVRSSTSGIVQQVSLELGERVQVGDSVALVADQNNLFAELQVQEVRVKDIALGQLVTIDTRTSEIIGEVIRIDPAVKGGMVLIDVKLTSELPTEARPELTVDGLIAISNIEGALYVKRPVYAPRHTKVGLYKLSPDQQFASKHLVVLGQSSVNKIQIIDGLLVGDEIIISDTSSWQEHEGIKIN</sequence>
<dbReference type="EMBL" id="JQEC01000016">
    <property type="protein sequence ID" value="KGJ94880.1"/>
    <property type="molecule type" value="Genomic_DNA"/>
</dbReference>
<reference evidence="5 6" key="1">
    <citation type="submission" date="2014-08" db="EMBL/GenBank/DDBJ databases">
        <title>Genomic and Phenotypic Diversity of Colwellia psychrerythraea strains from Disparate Marine Basins.</title>
        <authorList>
            <person name="Techtmann S.M."/>
            <person name="Stelling S.C."/>
            <person name="Utturkar S.M."/>
            <person name="Alshibli N."/>
            <person name="Harris A."/>
            <person name="Brown S.D."/>
            <person name="Hazen T.C."/>
        </authorList>
    </citation>
    <scope>NUCLEOTIDE SEQUENCE [LARGE SCALE GENOMIC DNA]</scope>
    <source>
        <strain evidence="5 6">GAB14E</strain>
    </source>
</reference>
<evidence type="ECO:0000256" key="2">
    <source>
        <dbReference type="ARBA" id="ARBA00023054"/>
    </source>
</evidence>
<dbReference type="Gene3D" id="1.10.287.470">
    <property type="entry name" value="Helix hairpin bin"/>
    <property type="match status" value="1"/>
</dbReference>
<dbReference type="InterPro" id="IPR050465">
    <property type="entry name" value="UPF0194_transport"/>
</dbReference>
<dbReference type="Gene3D" id="2.40.30.170">
    <property type="match status" value="1"/>
</dbReference>
<evidence type="ECO:0000313" key="6">
    <source>
        <dbReference type="Proteomes" id="UP000029868"/>
    </source>
</evidence>
<dbReference type="OrthoDB" id="9806939at2"/>
<keyword evidence="3" id="KW-1133">Transmembrane helix</keyword>
<keyword evidence="3" id="KW-0472">Membrane</keyword>
<feature type="domain" description="CzcB-like barrel-sandwich hybrid" evidence="4">
    <location>
        <begin position="75"/>
        <end position="266"/>
    </location>
</feature>
<protein>
    <recommendedName>
        <fullName evidence="4">CzcB-like barrel-sandwich hybrid domain-containing protein</fullName>
    </recommendedName>
</protein>
<dbReference type="GO" id="GO:0030313">
    <property type="term" value="C:cell envelope"/>
    <property type="evidence" value="ECO:0007669"/>
    <property type="project" value="UniProtKB-SubCell"/>
</dbReference>
<dbReference type="AlphaFoldDB" id="A0A099KXG9"/>
<feature type="transmembrane region" description="Helical" evidence="3">
    <location>
        <begin position="17"/>
        <end position="36"/>
    </location>
</feature>
<accession>A0A099KXG9</accession>
<evidence type="ECO:0000256" key="1">
    <source>
        <dbReference type="ARBA" id="ARBA00004196"/>
    </source>
</evidence>
<dbReference type="PANTHER" id="PTHR32347:SF23">
    <property type="entry name" value="BLL5650 PROTEIN"/>
    <property type="match status" value="1"/>
</dbReference>